<feature type="region of interest" description="Disordered" evidence="1">
    <location>
        <begin position="560"/>
        <end position="599"/>
    </location>
</feature>
<dbReference type="InterPro" id="IPR008756">
    <property type="entry name" value="Peptidase_M56"/>
</dbReference>
<accession>A0ABQ5V4M0</accession>
<feature type="compositionally biased region" description="Low complexity" evidence="1">
    <location>
        <begin position="584"/>
        <end position="596"/>
    </location>
</feature>
<dbReference type="CDD" id="cd07341">
    <property type="entry name" value="M56_BlaR1_MecR1_like"/>
    <property type="match status" value="1"/>
</dbReference>
<dbReference type="Pfam" id="PF05569">
    <property type="entry name" value="Peptidase_M56"/>
    <property type="match status" value="1"/>
</dbReference>
<dbReference type="CDD" id="cd06503">
    <property type="entry name" value="ATP-synt_Fo_b"/>
    <property type="match status" value="1"/>
</dbReference>
<organism evidence="4 5">
    <name type="scientific">Algimonas ampicilliniresistens</name>
    <dbReference type="NCBI Taxonomy" id="1298735"/>
    <lineage>
        <taxon>Bacteria</taxon>
        <taxon>Pseudomonadati</taxon>
        <taxon>Pseudomonadota</taxon>
        <taxon>Alphaproteobacteria</taxon>
        <taxon>Maricaulales</taxon>
        <taxon>Robiginitomaculaceae</taxon>
        <taxon>Algimonas</taxon>
    </lineage>
</organism>
<feature type="compositionally biased region" description="Basic and acidic residues" evidence="1">
    <location>
        <begin position="516"/>
        <end position="548"/>
    </location>
</feature>
<feature type="transmembrane region" description="Helical" evidence="2">
    <location>
        <begin position="44"/>
        <end position="67"/>
    </location>
</feature>
<dbReference type="PANTHER" id="PTHR34978:SF3">
    <property type="entry name" value="SLR0241 PROTEIN"/>
    <property type="match status" value="1"/>
</dbReference>
<keyword evidence="2" id="KW-1133">Transmembrane helix</keyword>
<dbReference type="Proteomes" id="UP001161391">
    <property type="component" value="Unassembled WGS sequence"/>
</dbReference>
<keyword evidence="2" id="KW-0472">Membrane</keyword>
<name>A0ABQ5V4M0_9PROT</name>
<feature type="transmembrane region" description="Helical" evidence="2">
    <location>
        <begin position="110"/>
        <end position="131"/>
    </location>
</feature>
<sequence length="711" mass="78971">MTLNITALWDALGWSILHSLWQAALIGVVVLTLRALVTERRAKLRYLIGMTGLVGTFGAFLATFMILTITKLRSWSPTQVSGDQASQGGGFTDLSVSVSVLPIQSLESGLAVALVPWLGMAWAIGFAFLSLQAYRAWAMTRWLATSGLRTAGSDWNSRFGTLVQRSRTHERVRLFISEHVNGPMTLGALRPIVLVPLGFLTSLPSAQVEAILLHELAHIRRHDFMFGLIQTAIKTVLYFNPTVLILSRLIDVDREQACDDIAVQICGRPTDLARGLAALRLGSQAPALAMAADGGPLLTRLNRLMGRPTARTSSSRLSAVAVSALMLGTAACSTVSMAQSQTAEIVEDRETTEHVMLPETVIRSNGKITGKVNGIELPPMPEMPSVPPMPAMPATPVVATLPTVPVPNFGDYETEADFEAAMEAWGEKMEAWGEKIEASFEGEWEERMEAWGEEVEKRFDGDWEESMEAWGEKMEAWGEQVEAMGLNLGAEDIRHRVESEMQHVSLMREQAARQVEQSERNRDQAERVREQAERQAEQSERAREQAERVREQAERRVEQAERARERAVRKVEAKAHAAERAHSTSHSNSTHTVTVSDPEEGKTIMINGRPLDVMALRADLMDALVKDGFVKRNDKTVYIKLCQEYLTVDGRKVSTEQRNRYAKLISKAGLILEDEITLKFKKDQVRISLSGAHQKDPLVMTFGTFEHDPKK</sequence>
<dbReference type="RefSeq" id="WP_284386656.1">
    <property type="nucleotide sequence ID" value="NZ_BSNK01000001.1"/>
</dbReference>
<proteinExistence type="predicted"/>
<reference evidence="4" key="2">
    <citation type="submission" date="2023-01" db="EMBL/GenBank/DDBJ databases">
        <title>Draft genome sequence of Algimonas ampicilliniresistens strain NBRC 108219.</title>
        <authorList>
            <person name="Sun Q."/>
            <person name="Mori K."/>
        </authorList>
    </citation>
    <scope>NUCLEOTIDE SEQUENCE</scope>
    <source>
        <strain evidence="4">NBRC 108219</strain>
    </source>
</reference>
<dbReference type="Gene3D" id="3.30.2010.10">
    <property type="entry name" value="Metalloproteases ('zincins'), catalytic domain"/>
    <property type="match status" value="1"/>
</dbReference>
<reference evidence="4" key="1">
    <citation type="journal article" date="2014" name="Int. J. Syst. Evol. Microbiol.">
        <title>Complete genome of a new Firmicutes species belonging to the dominant human colonic microbiota ('Ruminococcus bicirculans') reveals two chromosomes and a selective capacity to utilize plant glucans.</title>
        <authorList>
            <consortium name="NISC Comparative Sequencing Program"/>
            <person name="Wegmann U."/>
            <person name="Louis P."/>
            <person name="Goesmann A."/>
            <person name="Henrissat B."/>
            <person name="Duncan S.H."/>
            <person name="Flint H.J."/>
        </authorList>
    </citation>
    <scope>NUCLEOTIDE SEQUENCE</scope>
    <source>
        <strain evidence="4">NBRC 108219</strain>
    </source>
</reference>
<feature type="region of interest" description="Disordered" evidence="1">
    <location>
        <begin position="510"/>
        <end position="548"/>
    </location>
</feature>
<evidence type="ECO:0000259" key="3">
    <source>
        <dbReference type="Pfam" id="PF05569"/>
    </source>
</evidence>
<evidence type="ECO:0000313" key="4">
    <source>
        <dbReference type="EMBL" id="GLQ22335.1"/>
    </source>
</evidence>
<evidence type="ECO:0000256" key="2">
    <source>
        <dbReference type="SAM" id="Phobius"/>
    </source>
</evidence>
<protein>
    <recommendedName>
        <fullName evidence="3">Peptidase M56 domain-containing protein</fullName>
    </recommendedName>
</protein>
<keyword evidence="5" id="KW-1185">Reference proteome</keyword>
<feature type="compositionally biased region" description="Basic and acidic residues" evidence="1">
    <location>
        <begin position="560"/>
        <end position="582"/>
    </location>
</feature>
<gene>
    <name evidence="4" type="ORF">GCM10007853_02090</name>
</gene>
<feature type="transmembrane region" description="Helical" evidence="2">
    <location>
        <begin position="20"/>
        <end position="37"/>
    </location>
</feature>
<keyword evidence="2" id="KW-0812">Transmembrane</keyword>
<comment type="caution">
    <text evidence="4">The sequence shown here is derived from an EMBL/GenBank/DDBJ whole genome shotgun (WGS) entry which is preliminary data.</text>
</comment>
<evidence type="ECO:0000256" key="1">
    <source>
        <dbReference type="SAM" id="MobiDB-lite"/>
    </source>
</evidence>
<dbReference type="PANTHER" id="PTHR34978">
    <property type="entry name" value="POSSIBLE SENSOR-TRANSDUCER PROTEIN BLAR"/>
    <property type="match status" value="1"/>
</dbReference>
<feature type="domain" description="Peptidase M56" evidence="3">
    <location>
        <begin position="22"/>
        <end position="265"/>
    </location>
</feature>
<evidence type="ECO:0000313" key="5">
    <source>
        <dbReference type="Proteomes" id="UP001161391"/>
    </source>
</evidence>
<dbReference type="InterPro" id="IPR052173">
    <property type="entry name" value="Beta-lactam_resp_regulator"/>
</dbReference>
<dbReference type="EMBL" id="BSNK01000001">
    <property type="protein sequence ID" value="GLQ22335.1"/>
    <property type="molecule type" value="Genomic_DNA"/>
</dbReference>